<proteinExistence type="predicted"/>
<organism evidence="2 3">
    <name type="scientific">Olea europaea subsp. europaea</name>
    <dbReference type="NCBI Taxonomy" id="158383"/>
    <lineage>
        <taxon>Eukaryota</taxon>
        <taxon>Viridiplantae</taxon>
        <taxon>Streptophyta</taxon>
        <taxon>Embryophyta</taxon>
        <taxon>Tracheophyta</taxon>
        <taxon>Spermatophyta</taxon>
        <taxon>Magnoliopsida</taxon>
        <taxon>eudicotyledons</taxon>
        <taxon>Gunneridae</taxon>
        <taxon>Pentapetalae</taxon>
        <taxon>asterids</taxon>
        <taxon>lamiids</taxon>
        <taxon>Lamiales</taxon>
        <taxon>Oleaceae</taxon>
        <taxon>Oleeae</taxon>
        <taxon>Olea</taxon>
    </lineage>
</organism>
<dbReference type="Gramene" id="OE9A032816T1">
    <property type="protein sequence ID" value="OE9A032816C1"/>
    <property type="gene ID" value="OE9A032816"/>
</dbReference>
<feature type="compositionally biased region" description="Basic and acidic residues" evidence="1">
    <location>
        <begin position="30"/>
        <end position="39"/>
    </location>
</feature>
<comment type="caution">
    <text evidence="2">The sequence shown here is derived from an EMBL/GenBank/DDBJ whole genome shotgun (WGS) entry which is preliminary data.</text>
</comment>
<gene>
    <name evidence="2" type="ORF">OLEA9_A032816</name>
</gene>
<dbReference type="Proteomes" id="UP000594638">
    <property type="component" value="Unassembled WGS sequence"/>
</dbReference>
<feature type="region of interest" description="Disordered" evidence="1">
    <location>
        <begin position="1"/>
        <end position="60"/>
    </location>
</feature>
<evidence type="ECO:0000313" key="2">
    <source>
        <dbReference type="EMBL" id="CAA3019440.1"/>
    </source>
</evidence>
<feature type="non-terminal residue" evidence="2">
    <location>
        <position position="1"/>
    </location>
</feature>
<evidence type="ECO:0000256" key="1">
    <source>
        <dbReference type="SAM" id="MobiDB-lite"/>
    </source>
</evidence>
<name>A0A8S0ULJ9_OLEEU</name>
<protein>
    <submittedName>
        <fullName evidence="2">Uncharacterized protein</fullName>
    </submittedName>
</protein>
<dbReference type="AlphaFoldDB" id="A0A8S0ULJ9"/>
<evidence type="ECO:0000313" key="3">
    <source>
        <dbReference type="Proteomes" id="UP000594638"/>
    </source>
</evidence>
<sequence length="60" mass="6423">ENSPRNALSRTKRAMRAILGPVDSAAGRQRQLDRSRIRDSPALGGGKSEGRPRPDAAAIN</sequence>
<keyword evidence="3" id="KW-1185">Reference proteome</keyword>
<reference evidence="2 3" key="1">
    <citation type="submission" date="2019-12" db="EMBL/GenBank/DDBJ databases">
        <authorList>
            <person name="Alioto T."/>
            <person name="Alioto T."/>
            <person name="Gomez Garrido J."/>
        </authorList>
    </citation>
    <scope>NUCLEOTIDE SEQUENCE [LARGE SCALE GENOMIC DNA]</scope>
</reference>
<dbReference type="EMBL" id="CACTIH010008759">
    <property type="protein sequence ID" value="CAA3019440.1"/>
    <property type="molecule type" value="Genomic_DNA"/>
</dbReference>
<accession>A0A8S0ULJ9</accession>